<keyword evidence="3" id="KW-0813">Transport</keyword>
<reference evidence="11 12" key="1">
    <citation type="submission" date="2023-12" db="EMBL/GenBank/DDBJ databases">
        <title>Marinobacter qingdaonensis sp. nov., isolated from the intertidal sediment of Qingdao, PR China.</title>
        <authorList>
            <person name="Li Y."/>
        </authorList>
    </citation>
    <scope>NUCLEOTIDE SEQUENCE [LARGE SCALE GENOMIC DNA]</scope>
    <source>
        <strain evidence="11 12">ASW11-75</strain>
    </source>
</reference>
<evidence type="ECO:0000256" key="7">
    <source>
        <dbReference type="ARBA" id="ARBA00022989"/>
    </source>
</evidence>
<keyword evidence="4" id="KW-1003">Cell membrane</keyword>
<evidence type="ECO:0000259" key="10">
    <source>
        <dbReference type="Pfam" id="PF01618"/>
    </source>
</evidence>
<feature type="transmembrane region" description="Helical" evidence="9">
    <location>
        <begin position="142"/>
        <end position="163"/>
    </location>
</feature>
<dbReference type="InterPro" id="IPR000540">
    <property type="entry name" value="Flag_MotA_CS"/>
</dbReference>
<keyword evidence="6" id="KW-0283">Flagellar rotation</keyword>
<evidence type="ECO:0000256" key="6">
    <source>
        <dbReference type="ARBA" id="ARBA00022779"/>
    </source>
</evidence>
<comment type="similarity">
    <text evidence="2">Belongs to the MotA family.</text>
</comment>
<name>A0ABU5NVW0_9GAMM</name>
<accession>A0ABU5NVW0</accession>
<evidence type="ECO:0000313" key="11">
    <source>
        <dbReference type="EMBL" id="MEA1079944.1"/>
    </source>
</evidence>
<comment type="caution">
    <text evidence="11">The sequence shown here is derived from an EMBL/GenBank/DDBJ whole genome shotgun (WGS) entry which is preliminary data.</text>
</comment>
<dbReference type="PROSITE" id="PS01307">
    <property type="entry name" value="MOTA"/>
    <property type="match status" value="1"/>
</dbReference>
<dbReference type="Pfam" id="PF01618">
    <property type="entry name" value="MotA_ExbB"/>
    <property type="match status" value="1"/>
</dbReference>
<protein>
    <submittedName>
        <fullName evidence="11">Flagellar motor protein PomA</fullName>
    </submittedName>
</protein>
<feature type="transmembrane region" description="Helical" evidence="9">
    <location>
        <begin position="175"/>
        <end position="198"/>
    </location>
</feature>
<evidence type="ECO:0000256" key="5">
    <source>
        <dbReference type="ARBA" id="ARBA00022692"/>
    </source>
</evidence>
<proteinExistence type="inferred from homology"/>
<sequence length="258" mass="27447">MDFATLIGLVGAILLIASAVILGVSPDVFVNGPSLLIVLGGSCLVVLAKFSFGQFFDAFKVAARAFKFKLPETRDAIEELVEVAQVARKEGVLGLEGREVGSPFLEQGIQMLVDGHDADTIKQLLSKERVMTLDHNRSGAKVFTALADVGPAMGMIGTLIGLVQMLSNMEDPKSIGPAMAVALLTTLYGAMLATMVASPIADKLSLRMTEEARMQSLYIDALVAIQEGTNPRVIEQLLSSYLPPKERDKAGEPEAVSG</sequence>
<evidence type="ECO:0000256" key="8">
    <source>
        <dbReference type="ARBA" id="ARBA00023136"/>
    </source>
</evidence>
<evidence type="ECO:0000256" key="9">
    <source>
        <dbReference type="SAM" id="Phobius"/>
    </source>
</evidence>
<dbReference type="Proteomes" id="UP001305746">
    <property type="component" value="Unassembled WGS sequence"/>
</dbReference>
<feature type="domain" description="MotA/TolQ/ExbB proton channel" evidence="10">
    <location>
        <begin position="100"/>
        <end position="212"/>
    </location>
</feature>
<feature type="transmembrane region" description="Helical" evidence="9">
    <location>
        <begin position="35"/>
        <end position="59"/>
    </location>
</feature>
<dbReference type="NCBIfam" id="NF006527">
    <property type="entry name" value="PRK08990.1"/>
    <property type="match status" value="1"/>
</dbReference>
<dbReference type="RefSeq" id="WP_322854462.1">
    <property type="nucleotide sequence ID" value="NZ_JAYDCJ010000003.1"/>
</dbReference>
<keyword evidence="11" id="KW-0282">Flagellum</keyword>
<dbReference type="InterPro" id="IPR047055">
    <property type="entry name" value="MotA-like"/>
</dbReference>
<evidence type="ECO:0000256" key="4">
    <source>
        <dbReference type="ARBA" id="ARBA00022475"/>
    </source>
</evidence>
<keyword evidence="8 9" id="KW-0472">Membrane</keyword>
<keyword evidence="11" id="KW-0969">Cilium</keyword>
<evidence type="ECO:0000256" key="2">
    <source>
        <dbReference type="ARBA" id="ARBA00008038"/>
    </source>
</evidence>
<dbReference type="PANTHER" id="PTHR30433">
    <property type="entry name" value="CHEMOTAXIS PROTEIN MOTA"/>
    <property type="match status" value="1"/>
</dbReference>
<organism evidence="11 12">
    <name type="scientific">Marinobacter qingdaonensis</name>
    <dbReference type="NCBI Taxonomy" id="3108486"/>
    <lineage>
        <taxon>Bacteria</taxon>
        <taxon>Pseudomonadati</taxon>
        <taxon>Pseudomonadota</taxon>
        <taxon>Gammaproteobacteria</taxon>
        <taxon>Pseudomonadales</taxon>
        <taxon>Marinobacteraceae</taxon>
        <taxon>Marinobacter</taxon>
    </lineage>
</organism>
<evidence type="ECO:0000256" key="1">
    <source>
        <dbReference type="ARBA" id="ARBA00004651"/>
    </source>
</evidence>
<keyword evidence="12" id="KW-1185">Reference proteome</keyword>
<gene>
    <name evidence="11" type="primary">pomA</name>
    <name evidence="11" type="ORF">U5822_04655</name>
</gene>
<dbReference type="EMBL" id="JAYDCJ010000003">
    <property type="protein sequence ID" value="MEA1079944.1"/>
    <property type="molecule type" value="Genomic_DNA"/>
</dbReference>
<comment type="subcellular location">
    <subcellularLocation>
        <location evidence="1">Cell membrane</location>
        <topology evidence="1">Multi-pass membrane protein</topology>
    </subcellularLocation>
</comment>
<keyword evidence="7 9" id="KW-1133">Transmembrane helix</keyword>
<dbReference type="PANTHER" id="PTHR30433:SF2">
    <property type="entry name" value="MOTILITY PROTEIN A"/>
    <property type="match status" value="1"/>
</dbReference>
<dbReference type="InterPro" id="IPR002898">
    <property type="entry name" value="MotA_ExbB_proton_chnl"/>
</dbReference>
<evidence type="ECO:0000313" key="12">
    <source>
        <dbReference type="Proteomes" id="UP001305746"/>
    </source>
</evidence>
<evidence type="ECO:0000256" key="3">
    <source>
        <dbReference type="ARBA" id="ARBA00022448"/>
    </source>
</evidence>
<keyword evidence="5 9" id="KW-0812">Transmembrane</keyword>
<keyword evidence="11" id="KW-0966">Cell projection</keyword>